<reference evidence="5 6" key="1">
    <citation type="submission" date="2018-06" db="EMBL/GenBank/DDBJ databases">
        <authorList>
            <consortium name="Pathogen Informatics"/>
            <person name="Doyle S."/>
        </authorList>
    </citation>
    <scope>NUCLEOTIDE SEQUENCE [LARGE SCALE GENOMIC DNA]</scope>
    <source>
        <strain evidence="5 6">NCTC13315</strain>
    </source>
</reference>
<dbReference type="InterPro" id="IPR036388">
    <property type="entry name" value="WH-like_DNA-bd_sf"/>
</dbReference>
<evidence type="ECO:0000256" key="1">
    <source>
        <dbReference type="ARBA" id="ARBA00022490"/>
    </source>
</evidence>
<gene>
    <name evidence="5" type="primary">scpB</name>
    <name evidence="5" type="ORF">NCTC13315_01321</name>
</gene>
<evidence type="ECO:0000256" key="2">
    <source>
        <dbReference type="ARBA" id="ARBA00022618"/>
    </source>
</evidence>
<evidence type="ECO:0000313" key="5">
    <source>
        <dbReference type="EMBL" id="STX28787.1"/>
    </source>
</evidence>
<dbReference type="NCBIfam" id="TIGR00281">
    <property type="entry name" value="SMC-Scp complex subunit ScpB"/>
    <property type="match status" value="1"/>
</dbReference>
<dbReference type="Pfam" id="PF04079">
    <property type="entry name" value="SMC_ScpB"/>
    <property type="match status" value="1"/>
</dbReference>
<name>A0A378I0R1_9GAMM</name>
<dbReference type="PANTHER" id="PTHR34298">
    <property type="entry name" value="SEGREGATION AND CONDENSATION PROTEIN B"/>
    <property type="match status" value="1"/>
</dbReference>
<proteinExistence type="predicted"/>
<keyword evidence="2" id="KW-0132">Cell division</keyword>
<dbReference type="Gene3D" id="1.10.10.10">
    <property type="entry name" value="Winged helix-like DNA-binding domain superfamily/Winged helix DNA-binding domain"/>
    <property type="match status" value="2"/>
</dbReference>
<dbReference type="RefSeq" id="WP_115302509.1">
    <property type="nucleotide sequence ID" value="NZ_CAAAHO010000001.1"/>
</dbReference>
<organism evidence="5 6">
    <name type="scientific">Legionella beliardensis</name>
    <dbReference type="NCBI Taxonomy" id="91822"/>
    <lineage>
        <taxon>Bacteria</taxon>
        <taxon>Pseudomonadati</taxon>
        <taxon>Pseudomonadota</taxon>
        <taxon>Gammaproteobacteria</taxon>
        <taxon>Legionellales</taxon>
        <taxon>Legionellaceae</taxon>
        <taxon>Legionella</taxon>
    </lineage>
</organism>
<dbReference type="EMBL" id="UGNV01000001">
    <property type="protein sequence ID" value="STX28787.1"/>
    <property type="molecule type" value="Genomic_DNA"/>
</dbReference>
<dbReference type="Proteomes" id="UP000254968">
    <property type="component" value="Unassembled WGS sequence"/>
</dbReference>
<keyword evidence="1" id="KW-0963">Cytoplasm</keyword>
<evidence type="ECO:0000313" key="6">
    <source>
        <dbReference type="Proteomes" id="UP000254968"/>
    </source>
</evidence>
<dbReference type="InterPro" id="IPR005234">
    <property type="entry name" value="ScpB_csome_segregation"/>
</dbReference>
<protein>
    <submittedName>
        <fullName evidence="5">Segregation and condensation protein B</fullName>
    </submittedName>
</protein>
<dbReference type="GO" id="GO:0051304">
    <property type="term" value="P:chromosome separation"/>
    <property type="evidence" value="ECO:0007669"/>
    <property type="project" value="InterPro"/>
</dbReference>
<dbReference type="GO" id="GO:0051301">
    <property type="term" value="P:cell division"/>
    <property type="evidence" value="ECO:0007669"/>
    <property type="project" value="UniProtKB-KW"/>
</dbReference>
<keyword evidence="4" id="KW-0131">Cell cycle</keyword>
<dbReference type="OrthoDB" id="9806226at2"/>
<dbReference type="SUPFAM" id="SSF46785">
    <property type="entry name" value="Winged helix' DNA-binding domain"/>
    <property type="match status" value="2"/>
</dbReference>
<accession>A0A378I0R1</accession>
<dbReference type="PANTHER" id="PTHR34298:SF2">
    <property type="entry name" value="SEGREGATION AND CONDENSATION PROTEIN B"/>
    <property type="match status" value="1"/>
</dbReference>
<keyword evidence="6" id="KW-1185">Reference proteome</keyword>
<sequence length="189" mass="21793">MTNNELKYIVEALLMSSEKPLTLDQLMNAFEDWQRPEQKEIKKILQELALDYQERAIELVELAGGYCIQTKAQYGRWISRLQAEKPTKYSQALLETLAIIAYKQPVTRAEIEAIRGVSISTSILKTLREREWIKTAGHRDVPGKPAVYVTTKQFLNYFNLTSIEQLPPLKDNATLKNNRQSSLEEYSEL</sequence>
<evidence type="ECO:0000256" key="3">
    <source>
        <dbReference type="ARBA" id="ARBA00022829"/>
    </source>
</evidence>
<dbReference type="AlphaFoldDB" id="A0A378I0R1"/>
<dbReference type="InterPro" id="IPR036390">
    <property type="entry name" value="WH_DNA-bd_sf"/>
</dbReference>
<keyword evidence="3" id="KW-0159">Chromosome partition</keyword>
<dbReference type="PIRSF" id="PIRSF019345">
    <property type="entry name" value="ScpB"/>
    <property type="match status" value="1"/>
</dbReference>
<evidence type="ECO:0000256" key="4">
    <source>
        <dbReference type="ARBA" id="ARBA00023306"/>
    </source>
</evidence>